<dbReference type="InterPro" id="IPR008983">
    <property type="entry name" value="Tumour_necrosis_fac-like_dom"/>
</dbReference>
<proteinExistence type="predicted"/>
<feature type="non-terminal residue" evidence="1">
    <location>
        <position position="1"/>
    </location>
</feature>
<organism evidence="1">
    <name type="scientific">marine sediment metagenome</name>
    <dbReference type="NCBI Taxonomy" id="412755"/>
    <lineage>
        <taxon>unclassified sequences</taxon>
        <taxon>metagenomes</taxon>
        <taxon>ecological metagenomes</taxon>
    </lineage>
</organism>
<accession>X1DVE6</accession>
<protein>
    <submittedName>
        <fullName evidence="1">Uncharacterized protein</fullName>
    </submittedName>
</protein>
<name>X1DVE6_9ZZZZ</name>
<feature type="non-terminal residue" evidence="1">
    <location>
        <position position="107"/>
    </location>
</feature>
<dbReference type="EMBL" id="BART01039982">
    <property type="protein sequence ID" value="GAH24956.1"/>
    <property type="molecule type" value="Genomic_DNA"/>
</dbReference>
<sequence length="107" mass="12212">VSFNELTYHPVKNINHTWNDATNDTFTILYTGIYNIRYQMLFKDTAINPTSKIESRLILNTAEIHGSLISVETHKKDKLEQVGCNILEQFYAGDTIKLQFTADATTV</sequence>
<gene>
    <name evidence="1" type="ORF">S01H4_65376</name>
</gene>
<dbReference type="AlphaFoldDB" id="X1DVE6"/>
<dbReference type="Gene3D" id="2.60.120.40">
    <property type="match status" value="1"/>
</dbReference>
<evidence type="ECO:0000313" key="1">
    <source>
        <dbReference type="EMBL" id="GAH24956.1"/>
    </source>
</evidence>
<comment type="caution">
    <text evidence="1">The sequence shown here is derived from an EMBL/GenBank/DDBJ whole genome shotgun (WGS) entry which is preliminary data.</text>
</comment>
<reference evidence="1" key="1">
    <citation type="journal article" date="2014" name="Front. Microbiol.">
        <title>High frequency of phylogenetically diverse reductive dehalogenase-homologous genes in deep subseafloor sedimentary metagenomes.</title>
        <authorList>
            <person name="Kawai M."/>
            <person name="Futagami T."/>
            <person name="Toyoda A."/>
            <person name="Takaki Y."/>
            <person name="Nishi S."/>
            <person name="Hori S."/>
            <person name="Arai W."/>
            <person name="Tsubouchi T."/>
            <person name="Morono Y."/>
            <person name="Uchiyama I."/>
            <person name="Ito T."/>
            <person name="Fujiyama A."/>
            <person name="Inagaki F."/>
            <person name="Takami H."/>
        </authorList>
    </citation>
    <scope>NUCLEOTIDE SEQUENCE</scope>
    <source>
        <strain evidence="1">Expedition CK06-06</strain>
    </source>
</reference>